<proteinExistence type="predicted"/>
<dbReference type="Pfam" id="PF00078">
    <property type="entry name" value="RVT_1"/>
    <property type="match status" value="1"/>
</dbReference>
<feature type="domain" description="Reverse transcriptase" evidence="2">
    <location>
        <begin position="44"/>
        <end position="155"/>
    </location>
</feature>
<feature type="region of interest" description="Disordered" evidence="1">
    <location>
        <begin position="1"/>
        <end position="43"/>
    </location>
</feature>
<name>A0A8K1FYJ9_9PASS</name>
<dbReference type="InterPro" id="IPR000477">
    <property type="entry name" value="RT_dom"/>
</dbReference>
<sequence>MKCVRPDLRPQRQNLTDRQAGDHDQNERQQVDEPSSDDPDADDRHEFDVWTIQWIRNWLDGCSQRVVVSSSISSWKLVTSGVPQGSVLGLVLFNIFLNDTDSEIECILSKLADDTKLSGAFDKTEGRNAIQGDLDKLEKQDHENVMKVKSKCKVLQLGQGNPRHDYRLREIVMESSPDEKDLGVLMDKKLDMSHQCELTAQAANHILGCIKRVVASRSKEVIFPLYCALLGPHLEYHVQF</sequence>
<evidence type="ECO:0000259" key="2">
    <source>
        <dbReference type="Pfam" id="PF00078"/>
    </source>
</evidence>
<feature type="compositionally biased region" description="Basic and acidic residues" evidence="1">
    <location>
        <begin position="1"/>
        <end position="10"/>
    </location>
</feature>
<feature type="compositionally biased region" description="Basic and acidic residues" evidence="1">
    <location>
        <begin position="19"/>
        <end position="31"/>
    </location>
</feature>
<evidence type="ECO:0000313" key="4">
    <source>
        <dbReference type="Proteomes" id="UP000796761"/>
    </source>
</evidence>
<organism evidence="3 4">
    <name type="scientific">Zosterops borbonicus</name>
    <dbReference type="NCBI Taxonomy" id="364589"/>
    <lineage>
        <taxon>Eukaryota</taxon>
        <taxon>Metazoa</taxon>
        <taxon>Chordata</taxon>
        <taxon>Craniata</taxon>
        <taxon>Vertebrata</taxon>
        <taxon>Euteleostomi</taxon>
        <taxon>Archelosauria</taxon>
        <taxon>Archosauria</taxon>
        <taxon>Dinosauria</taxon>
        <taxon>Saurischia</taxon>
        <taxon>Theropoda</taxon>
        <taxon>Coelurosauria</taxon>
        <taxon>Aves</taxon>
        <taxon>Neognathae</taxon>
        <taxon>Neoaves</taxon>
        <taxon>Telluraves</taxon>
        <taxon>Australaves</taxon>
        <taxon>Passeriformes</taxon>
        <taxon>Sylvioidea</taxon>
        <taxon>Zosteropidae</taxon>
        <taxon>Zosterops</taxon>
    </lineage>
</organism>
<dbReference type="Proteomes" id="UP000796761">
    <property type="component" value="Unassembled WGS sequence"/>
</dbReference>
<keyword evidence="4" id="KW-1185">Reference proteome</keyword>
<dbReference type="EMBL" id="SWJQ01001950">
    <property type="protein sequence ID" value="TRZ07131.1"/>
    <property type="molecule type" value="Genomic_DNA"/>
</dbReference>
<comment type="caution">
    <text evidence="3">The sequence shown here is derived from an EMBL/GenBank/DDBJ whole genome shotgun (WGS) entry which is preliminary data.</text>
</comment>
<gene>
    <name evidence="3" type="ORF">HGM15179_019975</name>
</gene>
<reference evidence="3" key="1">
    <citation type="submission" date="2019-04" db="EMBL/GenBank/DDBJ databases">
        <title>Genome assembly of Zosterops borbonicus 15179.</title>
        <authorList>
            <person name="Leroy T."/>
            <person name="Anselmetti Y."/>
            <person name="Tilak M.-K."/>
            <person name="Nabholz B."/>
        </authorList>
    </citation>
    <scope>NUCLEOTIDE SEQUENCE</scope>
    <source>
        <strain evidence="3">HGM_15179</strain>
        <tissue evidence="3">Muscle</tissue>
    </source>
</reference>
<evidence type="ECO:0000313" key="3">
    <source>
        <dbReference type="EMBL" id="TRZ07131.1"/>
    </source>
</evidence>
<dbReference type="AlphaFoldDB" id="A0A8K1FYJ9"/>
<accession>A0A8K1FYJ9</accession>
<dbReference type="PANTHER" id="PTHR33332">
    <property type="entry name" value="REVERSE TRANSCRIPTASE DOMAIN-CONTAINING PROTEIN"/>
    <property type="match status" value="1"/>
</dbReference>
<evidence type="ECO:0000256" key="1">
    <source>
        <dbReference type="SAM" id="MobiDB-lite"/>
    </source>
</evidence>
<dbReference type="OrthoDB" id="416454at2759"/>
<protein>
    <recommendedName>
        <fullName evidence="2">Reverse transcriptase domain-containing protein</fullName>
    </recommendedName>
</protein>